<dbReference type="STRING" id="930131.SAMN05216389_12731"/>
<dbReference type="EMBL" id="FOHE01000027">
    <property type="protein sequence ID" value="SET78117.1"/>
    <property type="molecule type" value="Genomic_DNA"/>
</dbReference>
<dbReference type="SUPFAM" id="SSF53335">
    <property type="entry name" value="S-adenosyl-L-methionine-dependent methyltransferases"/>
    <property type="match status" value="1"/>
</dbReference>
<dbReference type="GO" id="GO:0030488">
    <property type="term" value="P:tRNA methylation"/>
    <property type="evidence" value="ECO:0007669"/>
    <property type="project" value="UniProtKB-UniRule"/>
</dbReference>
<dbReference type="GO" id="GO:0000287">
    <property type="term" value="F:magnesium ion binding"/>
    <property type="evidence" value="ECO:0007669"/>
    <property type="project" value="UniProtKB-UniRule"/>
</dbReference>
<dbReference type="Pfam" id="PF01596">
    <property type="entry name" value="Methyltransf_3"/>
    <property type="match status" value="1"/>
</dbReference>
<keyword evidence="4" id="KW-0460">Magnesium</keyword>
<dbReference type="HAMAP" id="MF_02217">
    <property type="entry name" value="TrmR_methyltr"/>
    <property type="match status" value="1"/>
</dbReference>
<evidence type="ECO:0000313" key="5">
    <source>
        <dbReference type="EMBL" id="SET78117.1"/>
    </source>
</evidence>
<comment type="subunit">
    <text evidence="4">Homodimer.</text>
</comment>
<keyword evidence="1 4" id="KW-0489">Methyltransferase</keyword>
<dbReference type="PROSITE" id="PS51682">
    <property type="entry name" value="SAM_OMT_I"/>
    <property type="match status" value="1"/>
</dbReference>
<dbReference type="Gene3D" id="3.40.50.150">
    <property type="entry name" value="Vaccinia Virus protein VP39"/>
    <property type="match status" value="1"/>
</dbReference>
<evidence type="ECO:0000256" key="1">
    <source>
        <dbReference type="ARBA" id="ARBA00022603"/>
    </source>
</evidence>
<keyword evidence="2 4" id="KW-0808">Transferase</keyword>
<dbReference type="GO" id="GO:0008171">
    <property type="term" value="F:O-methyltransferase activity"/>
    <property type="evidence" value="ECO:0007669"/>
    <property type="project" value="InterPro"/>
</dbReference>
<organism evidence="5 6">
    <name type="scientific">Oceanobacillus limi</name>
    <dbReference type="NCBI Taxonomy" id="930131"/>
    <lineage>
        <taxon>Bacteria</taxon>
        <taxon>Bacillati</taxon>
        <taxon>Bacillota</taxon>
        <taxon>Bacilli</taxon>
        <taxon>Bacillales</taxon>
        <taxon>Bacillaceae</taxon>
        <taxon>Oceanobacillus</taxon>
    </lineage>
</organism>
<reference evidence="5 6" key="1">
    <citation type="submission" date="2016-10" db="EMBL/GenBank/DDBJ databases">
        <authorList>
            <person name="de Groot N.N."/>
        </authorList>
    </citation>
    <scope>NUCLEOTIDE SEQUENCE [LARGE SCALE GENOMIC DNA]</scope>
    <source>
        <strain evidence="5 6">IBRC-M 10780</strain>
    </source>
</reference>
<keyword evidence="4" id="KW-0819">tRNA processing</keyword>
<dbReference type="GO" id="GO:0016300">
    <property type="term" value="F:tRNA (uridine) methyltransferase activity"/>
    <property type="evidence" value="ECO:0007669"/>
    <property type="project" value="UniProtKB-UniRule"/>
</dbReference>
<name>A0A1I0H342_9BACI</name>
<feature type="binding site" evidence="4">
    <location>
        <position position="131"/>
    </location>
    <ligand>
        <name>Mg(2+)</name>
        <dbReference type="ChEBI" id="CHEBI:18420"/>
    </ligand>
</feature>
<keyword evidence="3 4" id="KW-0949">S-adenosyl-L-methionine</keyword>
<feature type="binding site" evidence="4">
    <location>
        <position position="35"/>
    </location>
    <ligand>
        <name>S-adenosyl-L-methionine</name>
        <dbReference type="ChEBI" id="CHEBI:59789"/>
    </ligand>
</feature>
<dbReference type="RefSeq" id="WP_090872732.1">
    <property type="nucleotide sequence ID" value="NZ_FOHE01000027.1"/>
</dbReference>
<evidence type="ECO:0000313" key="6">
    <source>
        <dbReference type="Proteomes" id="UP000198618"/>
    </source>
</evidence>
<dbReference type="CDD" id="cd02440">
    <property type="entry name" value="AdoMet_MTases"/>
    <property type="match status" value="1"/>
</dbReference>
<comment type="similarity">
    <text evidence="4">Belongs to the class I-like SAM-binding methyltransferase superfamily. Cation-dependent O-methyltransferase family.</text>
</comment>
<comment type="function">
    <text evidence="4">Catalyzes the methylation of 5-hydroxyuridine (ho5U) to form 5-methoxyuridine (mo5U) at position 34 in tRNAs.</text>
</comment>
<keyword evidence="4" id="KW-0479">Metal-binding</keyword>
<proteinExistence type="inferred from homology"/>
<dbReference type="InterPro" id="IPR043675">
    <property type="entry name" value="TrmR_methyltr"/>
</dbReference>
<dbReference type="EC" id="2.1.1.-" evidence="4"/>
<dbReference type="AlphaFoldDB" id="A0A1I0H342"/>
<evidence type="ECO:0000256" key="2">
    <source>
        <dbReference type="ARBA" id="ARBA00022679"/>
    </source>
</evidence>
<dbReference type="PANTHER" id="PTHR10509:SF14">
    <property type="entry name" value="CAFFEOYL-COA O-METHYLTRANSFERASE 3-RELATED"/>
    <property type="match status" value="1"/>
</dbReference>
<dbReference type="GO" id="GO:0008757">
    <property type="term" value="F:S-adenosylmethionine-dependent methyltransferase activity"/>
    <property type="evidence" value="ECO:0007669"/>
    <property type="project" value="TreeGrafter"/>
</dbReference>
<comment type="catalytic activity">
    <reaction evidence="4">
        <text>5-hydroxyuridine(34) in tRNA + S-adenosyl-L-methionine = 5-methoxyuridine(34) in tRNA + S-adenosyl-L-homocysteine + H(+)</text>
        <dbReference type="Rhea" id="RHEA:60524"/>
        <dbReference type="Rhea" id="RHEA-COMP:13381"/>
        <dbReference type="Rhea" id="RHEA-COMP:15591"/>
        <dbReference type="ChEBI" id="CHEBI:15378"/>
        <dbReference type="ChEBI" id="CHEBI:57856"/>
        <dbReference type="ChEBI" id="CHEBI:59789"/>
        <dbReference type="ChEBI" id="CHEBI:136877"/>
        <dbReference type="ChEBI" id="CHEBI:143860"/>
    </reaction>
</comment>
<keyword evidence="6" id="KW-1185">Reference proteome</keyword>
<feature type="binding site" evidence="4">
    <location>
        <begin position="110"/>
        <end position="111"/>
    </location>
    <ligand>
        <name>S-adenosyl-L-methionine</name>
        <dbReference type="ChEBI" id="CHEBI:59789"/>
    </ligand>
</feature>
<feature type="binding site" evidence="4">
    <location>
        <position position="157"/>
    </location>
    <ligand>
        <name>Mg(2+)</name>
        <dbReference type="ChEBI" id="CHEBI:18420"/>
    </ligand>
</feature>
<dbReference type="InterPro" id="IPR050362">
    <property type="entry name" value="Cation-dep_OMT"/>
</dbReference>
<dbReference type="PANTHER" id="PTHR10509">
    <property type="entry name" value="O-METHYLTRANSFERASE-RELATED"/>
    <property type="match status" value="1"/>
</dbReference>
<feature type="binding site" evidence="4">
    <location>
        <position position="131"/>
    </location>
    <ligand>
        <name>S-adenosyl-L-methionine</name>
        <dbReference type="ChEBI" id="CHEBI:59789"/>
    </ligand>
</feature>
<protein>
    <recommendedName>
        <fullName evidence="4">tRNA 5-hydroxyuridine methyltransferase</fullName>
        <ecNumber evidence="4">2.1.1.-</ecNumber>
    </recommendedName>
    <alternativeName>
        <fullName evidence="4">ho5U methyltransferase</fullName>
    </alternativeName>
</protein>
<feature type="binding site" evidence="4">
    <location>
        <position position="65"/>
    </location>
    <ligand>
        <name>S-adenosyl-L-methionine</name>
        <dbReference type="ChEBI" id="CHEBI:59789"/>
    </ligand>
</feature>
<sequence length="212" mass="24518">MDENITKYLLDLVPEDKEWIKDLKKQAEADRVPIMDTIGIEFLLQLIRLHKPNRILEIGTAIGYSALRMLEANPEGEIVTIEKDDNRYNQAIENINKRNKHTNIQVIHGDALEELEKLLNQGEKFNCIFIDAAKGQYQRFFELSSPLLQDNGIIITDNVLFRGYVAEPNFDHPRYKKMVEKIRSYNAWLMNHPDYTTTILPIGDGVAVSYKV</sequence>
<evidence type="ECO:0000256" key="4">
    <source>
        <dbReference type="HAMAP-Rule" id="MF_02217"/>
    </source>
</evidence>
<dbReference type="Proteomes" id="UP000198618">
    <property type="component" value="Unassembled WGS sequence"/>
</dbReference>
<dbReference type="InterPro" id="IPR029063">
    <property type="entry name" value="SAM-dependent_MTases_sf"/>
</dbReference>
<dbReference type="OrthoDB" id="9799672at2"/>
<feature type="binding site" evidence="4">
    <location>
        <position position="82"/>
    </location>
    <ligand>
        <name>S-adenosyl-L-methionine</name>
        <dbReference type="ChEBI" id="CHEBI:59789"/>
    </ligand>
</feature>
<gene>
    <name evidence="4" type="primary">trmR</name>
    <name evidence="5" type="ORF">SAMN05216389_12731</name>
</gene>
<feature type="binding site" evidence="4">
    <location>
        <position position="158"/>
    </location>
    <ligand>
        <name>Mg(2+)</name>
        <dbReference type="ChEBI" id="CHEBI:18420"/>
    </ligand>
</feature>
<dbReference type="InterPro" id="IPR002935">
    <property type="entry name" value="SAM_O-MeTrfase"/>
</dbReference>
<evidence type="ECO:0000256" key="3">
    <source>
        <dbReference type="ARBA" id="ARBA00022691"/>
    </source>
</evidence>
<accession>A0A1I0H342</accession>